<evidence type="ECO:0000313" key="5">
    <source>
        <dbReference type="Proteomes" id="UP001152797"/>
    </source>
</evidence>
<feature type="coiled-coil region" evidence="1">
    <location>
        <begin position="1104"/>
        <end position="1138"/>
    </location>
</feature>
<gene>
    <name evidence="3" type="ORF">C1SCF055_LOCUS33121</name>
</gene>
<reference evidence="4 5" key="2">
    <citation type="submission" date="2024-05" db="EMBL/GenBank/DDBJ databases">
        <authorList>
            <person name="Chen Y."/>
            <person name="Shah S."/>
            <person name="Dougan E. K."/>
            <person name="Thang M."/>
            <person name="Chan C."/>
        </authorList>
    </citation>
    <scope>NUCLEOTIDE SEQUENCE [LARGE SCALE GENOMIC DNA]</scope>
</reference>
<dbReference type="OrthoDB" id="432842at2759"/>
<dbReference type="EMBL" id="CAMXCT010004079">
    <property type="protein sequence ID" value="CAI4007576.1"/>
    <property type="molecule type" value="Genomic_DNA"/>
</dbReference>
<evidence type="ECO:0000256" key="2">
    <source>
        <dbReference type="SAM" id="MobiDB-lite"/>
    </source>
</evidence>
<feature type="compositionally biased region" description="Basic and acidic residues" evidence="2">
    <location>
        <begin position="501"/>
        <end position="515"/>
    </location>
</feature>
<dbReference type="PROSITE" id="PS51257">
    <property type="entry name" value="PROKAR_LIPOPROTEIN"/>
    <property type="match status" value="1"/>
</dbReference>
<feature type="coiled-coil region" evidence="1">
    <location>
        <begin position="892"/>
        <end position="919"/>
    </location>
</feature>
<feature type="compositionally biased region" description="Polar residues" evidence="2">
    <location>
        <begin position="1485"/>
        <end position="1494"/>
    </location>
</feature>
<keyword evidence="5" id="KW-1185">Reference proteome</keyword>
<name>A0A9P1DDC2_9DINO</name>
<organism evidence="3">
    <name type="scientific">Cladocopium goreaui</name>
    <dbReference type="NCBI Taxonomy" id="2562237"/>
    <lineage>
        <taxon>Eukaryota</taxon>
        <taxon>Sar</taxon>
        <taxon>Alveolata</taxon>
        <taxon>Dinophyceae</taxon>
        <taxon>Suessiales</taxon>
        <taxon>Symbiodiniaceae</taxon>
        <taxon>Cladocopium</taxon>
    </lineage>
</organism>
<keyword evidence="1" id="KW-0175">Coiled coil</keyword>
<feature type="coiled-coil region" evidence="1">
    <location>
        <begin position="349"/>
        <end position="383"/>
    </location>
</feature>
<feature type="region of interest" description="Disordered" evidence="2">
    <location>
        <begin position="492"/>
        <end position="522"/>
    </location>
</feature>
<feature type="coiled-coil region" evidence="1">
    <location>
        <begin position="808"/>
        <end position="835"/>
    </location>
</feature>
<reference evidence="3" key="1">
    <citation type="submission" date="2022-10" db="EMBL/GenBank/DDBJ databases">
        <authorList>
            <person name="Chen Y."/>
            <person name="Dougan E. K."/>
            <person name="Chan C."/>
            <person name="Rhodes N."/>
            <person name="Thang M."/>
        </authorList>
    </citation>
    <scope>NUCLEOTIDE SEQUENCE</scope>
</reference>
<proteinExistence type="predicted"/>
<dbReference type="EMBL" id="CAMXCT020004079">
    <property type="protein sequence ID" value="CAL1160951.1"/>
    <property type="molecule type" value="Genomic_DNA"/>
</dbReference>
<evidence type="ECO:0000313" key="3">
    <source>
        <dbReference type="EMBL" id="CAI4007576.1"/>
    </source>
</evidence>
<feature type="region of interest" description="Disordered" evidence="2">
    <location>
        <begin position="1467"/>
        <end position="1494"/>
    </location>
</feature>
<protein>
    <submittedName>
        <fullName evidence="3">Uncharacterized protein</fullName>
    </submittedName>
</protein>
<feature type="compositionally biased region" description="Basic and acidic residues" evidence="2">
    <location>
        <begin position="1467"/>
        <end position="1483"/>
    </location>
</feature>
<evidence type="ECO:0000256" key="1">
    <source>
        <dbReference type="SAM" id="Coils"/>
    </source>
</evidence>
<accession>A0A9P1DDC2</accession>
<comment type="caution">
    <text evidence="3">The sequence shown here is derived from an EMBL/GenBank/DDBJ whole genome shotgun (WGS) entry which is preliminary data.</text>
</comment>
<dbReference type="EMBL" id="CAMXCT030004079">
    <property type="protein sequence ID" value="CAL4794888.1"/>
    <property type="molecule type" value="Genomic_DNA"/>
</dbReference>
<feature type="region of interest" description="Disordered" evidence="2">
    <location>
        <begin position="1367"/>
        <end position="1386"/>
    </location>
</feature>
<evidence type="ECO:0000313" key="4">
    <source>
        <dbReference type="EMBL" id="CAL4794888.1"/>
    </source>
</evidence>
<dbReference type="Proteomes" id="UP001152797">
    <property type="component" value="Unassembled WGS sequence"/>
</dbReference>
<sequence>MFNLATRGAAQTAKVRILPILCLVVLAAYACISLQGCLPPDWSFCDCDFRDNFWNSIINDVHLLWDVKDGADFVRRAQDNTTFQGKYLQSPPEDLNCPVAPSVFWKAWPQYGITRGLIEGSMGDLWMPGARDRFKQVCIAGHLALLSICSQHFLVKSARAQQSGDPDHMKWLEAAYSHMVAIRNLGQAYQIRNCMGQQGWSLDVGAFHKYTEKWIGREAEGTAPQAAFLNGKVDPWQMLFTKPMGHTDESRAAMLPDRKTCAPMKDPACWKRKSLLLMETCEYCCSPFQHKGGRGADICWDSEWTYERCCQQDFKDLICELNRKGEEGGCVDCKKSVTYICLTPTEKRLKDAQNQYNENVDSFNQLQNKSRELAESIQIAREDLVQKDSVYRDLHADLNSKIAIWHAAYHNTSRLSSLGRLKQQELTWNNSRTVLEEARLALRAAQTNVANRTKVLLDARRDEEAARQSVRNNFSHYERAVKHFEAVSSSLTSARSTEVAAEEKHSKAETAREEAEANASQSLAASLEANTSRDAQHSSTKSALEFATSVRNRSRASAVEYQRAKQIVDSDLDAARTQSVRFSRSCTSVSAVFAPQATQALRTVFEKLKAAEGSWQLARTARGEAADALASAQQEEDMAKNIILGCGSGGGSSAGAVSCLILKTPANQTKPEQRPLPLCVGRSDKEGKRTCHIQTGCANVKTPASCESQDGHGKDCFNDTIIEPTESTVFEVTRRLLKAQYLSQEALSNAKTRLGVQPDQAVVYVPSELTNDVEAKKRVRIDLESQQEAATKIVQDGILLLEKAKLNVDAEVKKQKAMEADVQEARRQSSQLTVEIVTSEEYLRTNKSFYDEKKQVLKRWRRTAESLTLASQQAFNRTENLSSQYFLAVSQSNTRRTAKEEAREELARAERNVQLVNQTLSDNLTVLVSAWLQQQDTVKASQSARWSERLLAAAKEVLVTMVGSLESFLDNYVISLSDKDAVLQLMNAVDVRKEAELRWVEAEKDLEKALEEVQMVNTSLVDAKVAHEVAQEKAFNATSAASEAAAHCCRPRNSSSQLKEKAAVAEELLNHTRKSLLAQQQQLEKVRKFISDIEEKSRAFAADLAAANSEVERQSETVRNARERAQALDAELVKATKAERIAEIAVANARAAFVGSTLADARKQCQPTDAQFEVYLHFRELLSLAKHNVVQRLLGLQLADQLVARQEAFLGDAQVARAAILDDMADIRGATVDRSTRLAIVDLDNANVQAKHEAASFSAVEAEERFSKGQERLDEILDVRHKAELAAARRVQENIVASGKLEIAEKALQQRTVELDAARNRTGQLEKDLLAAIQAEAAANASLKSSEAWQKRFNQSLQLERKEEALSEAKLEESTESASEAKASKREALMRASLNTHKRHLVLLDTQVELPQKTQAKAEARAAFDAAEKEVVEAQTKLDVLVKTESETHTKISETYKELERLQIEHAEAEKEYQDQDPQDRKRSFTTSLQGSGA</sequence>